<evidence type="ECO:0000256" key="2">
    <source>
        <dbReference type="ARBA" id="ARBA00023002"/>
    </source>
</evidence>
<sequence>MELAFKRPAALKGLPDLLDDDKEKNMRVLITGASRGIGAGIARKLAHDARARGQGLHLAVGASQPGEAIDALVAELRGLDVQVRPLYGDLADAATPARLVAEAVEFCGGLDGLVANAGIMQGGALLDYDPAAWDRLFAVNVRANWLLARAAQPALAESRGSLVAVASMAGMDPSPGAGAYSPSKAALIMLCRQMAQEWAGQGIRVNSVSPGMVRTPLTEKVYQNAEVAARRDAIVPLGRVGAPEDIAGVVAFLLGEDSRYLTGQNLCVDGGYTNSILAFLPGLPKAQ</sequence>
<gene>
    <name evidence="3" type="ORF">SAMN04244579_04248</name>
</gene>
<dbReference type="Pfam" id="PF13561">
    <property type="entry name" value="adh_short_C2"/>
    <property type="match status" value="1"/>
</dbReference>
<dbReference type="STRING" id="170623.SAMN04244579_04248"/>
<accession>A0A1H6YVK6</accession>
<reference evidence="3 4" key="1">
    <citation type="submission" date="2016-10" db="EMBL/GenBank/DDBJ databases">
        <authorList>
            <person name="de Groot N.N."/>
        </authorList>
    </citation>
    <scope>NUCLEOTIDE SEQUENCE [LARGE SCALE GENOMIC DNA]</scope>
    <source>
        <strain evidence="3 4">DSM 1041</strain>
    </source>
</reference>
<dbReference type="Gene3D" id="3.40.50.720">
    <property type="entry name" value="NAD(P)-binding Rossmann-like Domain"/>
    <property type="match status" value="1"/>
</dbReference>
<proteinExistence type="inferred from homology"/>
<dbReference type="InterPro" id="IPR002347">
    <property type="entry name" value="SDR_fam"/>
</dbReference>
<dbReference type="PANTHER" id="PTHR43639:SF1">
    <property type="entry name" value="SHORT-CHAIN DEHYDROGENASE_REDUCTASE FAMILY PROTEIN"/>
    <property type="match status" value="1"/>
</dbReference>
<evidence type="ECO:0000313" key="3">
    <source>
        <dbReference type="EMBL" id="SEJ40835.1"/>
    </source>
</evidence>
<evidence type="ECO:0000313" key="4">
    <source>
        <dbReference type="Proteomes" id="UP000199005"/>
    </source>
</evidence>
<dbReference type="FunFam" id="3.40.50.720:FF:000084">
    <property type="entry name" value="Short-chain dehydrogenase reductase"/>
    <property type="match status" value="1"/>
</dbReference>
<organism evidence="3 4">
    <name type="scientific">Azotobacter beijerinckii</name>
    <dbReference type="NCBI Taxonomy" id="170623"/>
    <lineage>
        <taxon>Bacteria</taxon>
        <taxon>Pseudomonadati</taxon>
        <taxon>Pseudomonadota</taxon>
        <taxon>Gammaproteobacteria</taxon>
        <taxon>Pseudomonadales</taxon>
        <taxon>Pseudomonadaceae</taxon>
        <taxon>Azotobacter</taxon>
    </lineage>
</organism>
<dbReference type="PRINTS" id="PR00080">
    <property type="entry name" value="SDRFAMILY"/>
</dbReference>
<protein>
    <submittedName>
        <fullName evidence="3">Glucose 1-dehydrogenase</fullName>
    </submittedName>
</protein>
<dbReference type="Proteomes" id="UP000199005">
    <property type="component" value="Unassembled WGS sequence"/>
</dbReference>
<dbReference type="SUPFAM" id="SSF51735">
    <property type="entry name" value="NAD(P)-binding Rossmann-fold domains"/>
    <property type="match status" value="1"/>
</dbReference>
<keyword evidence="2" id="KW-0560">Oxidoreductase</keyword>
<dbReference type="GO" id="GO:0016491">
    <property type="term" value="F:oxidoreductase activity"/>
    <property type="evidence" value="ECO:0007669"/>
    <property type="project" value="UniProtKB-KW"/>
</dbReference>
<dbReference type="PANTHER" id="PTHR43639">
    <property type="entry name" value="OXIDOREDUCTASE, SHORT-CHAIN DEHYDROGENASE/REDUCTASE FAMILY (AFU_ORTHOLOGUE AFUA_5G02870)"/>
    <property type="match status" value="1"/>
</dbReference>
<dbReference type="CDD" id="cd05233">
    <property type="entry name" value="SDR_c"/>
    <property type="match status" value="1"/>
</dbReference>
<dbReference type="AlphaFoldDB" id="A0A1H6YVK6"/>
<dbReference type="PRINTS" id="PR00081">
    <property type="entry name" value="GDHRDH"/>
</dbReference>
<dbReference type="InterPro" id="IPR036291">
    <property type="entry name" value="NAD(P)-bd_dom_sf"/>
</dbReference>
<dbReference type="EMBL" id="FNYO01000093">
    <property type="protein sequence ID" value="SEJ40835.1"/>
    <property type="molecule type" value="Genomic_DNA"/>
</dbReference>
<evidence type="ECO:0000256" key="1">
    <source>
        <dbReference type="ARBA" id="ARBA00006484"/>
    </source>
</evidence>
<name>A0A1H6YVK6_9GAMM</name>
<comment type="similarity">
    <text evidence="1">Belongs to the short-chain dehydrogenases/reductases (SDR) family.</text>
</comment>